<feature type="transmembrane region" description="Helical" evidence="8">
    <location>
        <begin position="357"/>
        <end position="379"/>
    </location>
</feature>
<dbReference type="Gene3D" id="1.25.40.10">
    <property type="entry name" value="Tetratricopeptide repeat domain"/>
    <property type="match status" value="1"/>
</dbReference>
<keyword evidence="7 8" id="KW-0472">Membrane</keyword>
<evidence type="ECO:0000313" key="9">
    <source>
        <dbReference type="EMBL" id="PXA05556.1"/>
    </source>
</evidence>
<organism evidence="9 10">
    <name type="scientific">Coraliomargarita sinensis</name>
    <dbReference type="NCBI Taxonomy" id="2174842"/>
    <lineage>
        <taxon>Bacteria</taxon>
        <taxon>Pseudomonadati</taxon>
        <taxon>Verrucomicrobiota</taxon>
        <taxon>Opitutia</taxon>
        <taxon>Puniceicoccales</taxon>
        <taxon>Coraliomargaritaceae</taxon>
        <taxon>Coraliomargarita</taxon>
    </lineage>
</organism>
<feature type="transmembrane region" description="Helical" evidence="8">
    <location>
        <begin position="145"/>
        <end position="163"/>
    </location>
</feature>
<dbReference type="GO" id="GO:0005886">
    <property type="term" value="C:plasma membrane"/>
    <property type="evidence" value="ECO:0007669"/>
    <property type="project" value="UniProtKB-SubCell"/>
</dbReference>
<dbReference type="AlphaFoldDB" id="A0A317ZIZ2"/>
<feature type="transmembrane region" description="Helical" evidence="8">
    <location>
        <begin position="21"/>
        <end position="42"/>
    </location>
</feature>
<evidence type="ECO:0000256" key="1">
    <source>
        <dbReference type="ARBA" id="ARBA00004651"/>
    </source>
</evidence>
<name>A0A317ZIZ2_9BACT</name>
<feature type="transmembrane region" description="Helical" evidence="8">
    <location>
        <begin position="168"/>
        <end position="184"/>
    </location>
</feature>
<feature type="transmembrane region" description="Helical" evidence="8">
    <location>
        <begin position="415"/>
        <end position="432"/>
    </location>
</feature>
<reference evidence="9 10" key="1">
    <citation type="submission" date="2018-05" db="EMBL/GenBank/DDBJ databases">
        <title>Coraliomargarita sinensis sp. nov., isolated from a marine solar saltern.</title>
        <authorList>
            <person name="Zhou L.Y."/>
        </authorList>
    </citation>
    <scope>NUCLEOTIDE SEQUENCE [LARGE SCALE GENOMIC DNA]</scope>
    <source>
        <strain evidence="9 10">WN38</strain>
    </source>
</reference>
<dbReference type="GO" id="GO:0009103">
    <property type="term" value="P:lipopolysaccharide biosynthetic process"/>
    <property type="evidence" value="ECO:0007669"/>
    <property type="project" value="UniProtKB-ARBA"/>
</dbReference>
<dbReference type="PANTHER" id="PTHR33908:SF11">
    <property type="entry name" value="MEMBRANE PROTEIN"/>
    <property type="match status" value="1"/>
</dbReference>
<dbReference type="Proteomes" id="UP000247099">
    <property type="component" value="Unassembled WGS sequence"/>
</dbReference>
<dbReference type="InterPro" id="IPR050297">
    <property type="entry name" value="LipidA_mod_glycosyltrf_83"/>
</dbReference>
<keyword evidence="6 8" id="KW-1133">Transmembrane helix</keyword>
<evidence type="ECO:0000313" key="10">
    <source>
        <dbReference type="Proteomes" id="UP000247099"/>
    </source>
</evidence>
<protein>
    <recommendedName>
        <fullName evidence="11">Glycosyltransferase RgtA/B/C/D-like domain-containing protein</fullName>
    </recommendedName>
</protein>
<evidence type="ECO:0000256" key="6">
    <source>
        <dbReference type="ARBA" id="ARBA00022989"/>
    </source>
</evidence>
<dbReference type="SUPFAM" id="SSF48452">
    <property type="entry name" value="TPR-like"/>
    <property type="match status" value="1"/>
</dbReference>
<keyword evidence="3" id="KW-0328">Glycosyltransferase</keyword>
<evidence type="ECO:0000256" key="8">
    <source>
        <dbReference type="SAM" id="Phobius"/>
    </source>
</evidence>
<keyword evidence="5 8" id="KW-0812">Transmembrane</keyword>
<feature type="transmembrane region" description="Helical" evidence="8">
    <location>
        <begin position="91"/>
        <end position="112"/>
    </location>
</feature>
<evidence type="ECO:0000256" key="3">
    <source>
        <dbReference type="ARBA" id="ARBA00022676"/>
    </source>
</evidence>
<evidence type="ECO:0000256" key="4">
    <source>
        <dbReference type="ARBA" id="ARBA00022679"/>
    </source>
</evidence>
<comment type="caution">
    <text evidence="9">The sequence shown here is derived from an EMBL/GenBank/DDBJ whole genome shotgun (WGS) entry which is preliminary data.</text>
</comment>
<evidence type="ECO:0000256" key="7">
    <source>
        <dbReference type="ARBA" id="ARBA00023136"/>
    </source>
</evidence>
<sequence>MSGKNTSPKSSRNLFLSKKGFVAMASGFVIFYLVCFLFNFLADPLGQAPVLDARENLAWAEKISKSELPEEPLYRALFYPWILSWVPQAEVFAPALGVLCHLLNALLCGLIARQVWRSSAAGFFSGAFYGIYPVALFFAVQVLDITFALSFFLLAIYCLLRFAESPRWFLPLFAGLMLSIAFLARPNFLPAALACPLVVFGLSCRCQKGIATAVGLALLAATPLGLSFLAQGLVNKQLSGEFRILPWQGAYNLYAANREGANGKFYKQRLAFDDVPEGMNPTRMESVYLYREETGDASPSPDIDDMNAFWRQRLFQHIAANPFDWLQLMVRKVTYLVNDWEQYNNLSYHYHKERWPLLAWNPLGWGLLLIGSAVALSFGWRKMEKAESASLALLALAYTAGVLLFFVSARFRLPLAPILVVLCGGLATISWRRVRLKRGLLVGAGALIVAGFTYGNWFDARSRETFRQDQLLLAKAALESGQDEASLDWAEEALTADPDLDAAKRVRLAALFNLWLSREGEAAARSWKDLKSALAGLRQNDATTLFIRGVAFWREGQPEDAKATWRAAVDRYGPNAGSSAGALEWATVQPQEKLSPLARQIGEVLER</sequence>
<proteinExistence type="predicted"/>
<accession>A0A317ZIZ2</accession>
<dbReference type="EMBL" id="QHJQ01000001">
    <property type="protein sequence ID" value="PXA05556.1"/>
    <property type="molecule type" value="Genomic_DNA"/>
</dbReference>
<feature type="transmembrane region" description="Helical" evidence="8">
    <location>
        <begin position="213"/>
        <end position="234"/>
    </location>
</feature>
<keyword evidence="2" id="KW-1003">Cell membrane</keyword>
<dbReference type="InterPro" id="IPR011990">
    <property type="entry name" value="TPR-like_helical_dom_sf"/>
</dbReference>
<feature type="transmembrane region" description="Helical" evidence="8">
    <location>
        <begin position="439"/>
        <end position="458"/>
    </location>
</feature>
<keyword evidence="4" id="KW-0808">Transferase</keyword>
<dbReference type="InParanoid" id="A0A317ZIZ2"/>
<evidence type="ECO:0000256" key="2">
    <source>
        <dbReference type="ARBA" id="ARBA00022475"/>
    </source>
</evidence>
<dbReference type="GO" id="GO:0016763">
    <property type="term" value="F:pentosyltransferase activity"/>
    <property type="evidence" value="ECO:0007669"/>
    <property type="project" value="TreeGrafter"/>
</dbReference>
<keyword evidence="10" id="KW-1185">Reference proteome</keyword>
<gene>
    <name evidence="9" type="ORF">DDZ13_01400</name>
</gene>
<feature type="transmembrane region" description="Helical" evidence="8">
    <location>
        <begin position="391"/>
        <end position="409"/>
    </location>
</feature>
<evidence type="ECO:0008006" key="11">
    <source>
        <dbReference type="Google" id="ProtNLM"/>
    </source>
</evidence>
<comment type="subcellular location">
    <subcellularLocation>
        <location evidence="1">Cell membrane</location>
        <topology evidence="1">Multi-pass membrane protein</topology>
    </subcellularLocation>
</comment>
<feature type="transmembrane region" description="Helical" evidence="8">
    <location>
        <begin position="119"/>
        <end position="139"/>
    </location>
</feature>
<evidence type="ECO:0000256" key="5">
    <source>
        <dbReference type="ARBA" id="ARBA00022692"/>
    </source>
</evidence>
<dbReference type="PANTHER" id="PTHR33908">
    <property type="entry name" value="MANNOSYLTRANSFERASE YKCB-RELATED"/>
    <property type="match status" value="1"/>
</dbReference>